<keyword evidence="2" id="KW-1185">Reference proteome</keyword>
<evidence type="ECO:0000313" key="2">
    <source>
        <dbReference type="Proteomes" id="UP000008207"/>
    </source>
</evidence>
<reference evidence="1 2" key="1">
    <citation type="submission" date="2009-01" db="EMBL/GenBank/DDBJ databases">
        <title>Complete sequence of chromosome of Methylobacterium nodulans ORS 2060.</title>
        <authorList>
            <consortium name="US DOE Joint Genome Institute"/>
            <person name="Lucas S."/>
            <person name="Copeland A."/>
            <person name="Lapidus A."/>
            <person name="Glavina del Rio T."/>
            <person name="Dalin E."/>
            <person name="Tice H."/>
            <person name="Bruce D."/>
            <person name="Goodwin L."/>
            <person name="Pitluck S."/>
            <person name="Sims D."/>
            <person name="Brettin T."/>
            <person name="Detter J.C."/>
            <person name="Han C."/>
            <person name="Larimer F."/>
            <person name="Land M."/>
            <person name="Hauser L."/>
            <person name="Kyrpides N."/>
            <person name="Ivanova N."/>
            <person name="Marx C.J."/>
            <person name="Richardson P."/>
        </authorList>
    </citation>
    <scope>NUCLEOTIDE SEQUENCE [LARGE SCALE GENOMIC DNA]</scope>
    <source>
        <strain evidence="2">LMG 21967 / CNCM I-2342 / ORS 2060</strain>
    </source>
</reference>
<protein>
    <submittedName>
        <fullName evidence="1">Uncharacterized protein</fullName>
    </submittedName>
</protein>
<dbReference type="OrthoDB" id="8005843at2"/>
<dbReference type="KEGG" id="mno:Mnod_2641"/>
<dbReference type="eggNOG" id="ENOG503125T">
    <property type="taxonomic scope" value="Bacteria"/>
</dbReference>
<sequence length="161" mass="17158">MRALPITITADDSGHFNLTVGHGENTQHATGLAWDELLGMVGVLTHPEIRSAPYGISKVRAAAGAKRGESAPDVAPCVPRREKPPAPDMAEIRLPAETAYQIAAGLADLLWWAKGFNAARPTEATTTDDRAPCLERLREVRSLLLGAANAARGVKDAEIPF</sequence>
<organism evidence="1 2">
    <name type="scientific">Methylobacterium nodulans (strain LMG 21967 / CNCM I-2342 / ORS 2060)</name>
    <dbReference type="NCBI Taxonomy" id="460265"/>
    <lineage>
        <taxon>Bacteria</taxon>
        <taxon>Pseudomonadati</taxon>
        <taxon>Pseudomonadota</taxon>
        <taxon>Alphaproteobacteria</taxon>
        <taxon>Hyphomicrobiales</taxon>
        <taxon>Methylobacteriaceae</taxon>
        <taxon>Methylobacterium</taxon>
    </lineage>
</organism>
<dbReference type="EMBL" id="CP001349">
    <property type="protein sequence ID" value="ACL57604.1"/>
    <property type="molecule type" value="Genomic_DNA"/>
</dbReference>
<evidence type="ECO:0000313" key="1">
    <source>
        <dbReference type="EMBL" id="ACL57604.1"/>
    </source>
</evidence>
<dbReference type="RefSeq" id="WP_015929283.1">
    <property type="nucleotide sequence ID" value="NC_011894.1"/>
</dbReference>
<accession>B8IE58</accession>
<dbReference type="Proteomes" id="UP000008207">
    <property type="component" value="Chromosome"/>
</dbReference>
<dbReference type="HOGENOM" id="CLU_1720198_0_0_5"/>
<name>B8IE58_METNO</name>
<dbReference type="STRING" id="460265.Mnod_2641"/>
<proteinExistence type="predicted"/>
<gene>
    <name evidence="1" type="ordered locus">Mnod_2641</name>
</gene>
<dbReference type="AlphaFoldDB" id="B8IE58"/>